<dbReference type="AlphaFoldDB" id="A0A3M6R068"/>
<dbReference type="Pfam" id="PF01936">
    <property type="entry name" value="NYN"/>
    <property type="match status" value="1"/>
</dbReference>
<dbReference type="RefSeq" id="WP_122226392.1">
    <property type="nucleotide sequence ID" value="NZ_RDQO01000001.1"/>
</dbReference>
<dbReference type="OrthoDB" id="9794137at2"/>
<protein>
    <submittedName>
        <fullName evidence="2">NYN domain-containing protein</fullName>
    </submittedName>
</protein>
<evidence type="ECO:0000259" key="1">
    <source>
        <dbReference type="Pfam" id="PF01936"/>
    </source>
</evidence>
<keyword evidence="3" id="KW-1185">Reference proteome</keyword>
<dbReference type="EMBL" id="RDQO01000001">
    <property type="protein sequence ID" value="RMX08269.1"/>
    <property type="molecule type" value="Genomic_DNA"/>
</dbReference>
<dbReference type="InterPro" id="IPR021139">
    <property type="entry name" value="NYN"/>
</dbReference>
<organism evidence="2 3">
    <name type="scientific">Corticibacter populi</name>
    <dbReference type="NCBI Taxonomy" id="1550736"/>
    <lineage>
        <taxon>Bacteria</taxon>
        <taxon>Pseudomonadati</taxon>
        <taxon>Pseudomonadota</taxon>
        <taxon>Betaproteobacteria</taxon>
        <taxon>Burkholderiales</taxon>
        <taxon>Comamonadaceae</taxon>
        <taxon>Corticibacter</taxon>
    </lineage>
</organism>
<reference evidence="2 3" key="1">
    <citation type="submission" date="2018-10" db="EMBL/GenBank/DDBJ databases">
        <title>Draft genome of Cortibacter populi DSM10536.</title>
        <authorList>
            <person name="Bernier A.-M."/>
            <person name="Bernard K."/>
        </authorList>
    </citation>
    <scope>NUCLEOTIDE SEQUENCE [LARGE SCALE GENOMIC DNA]</scope>
    <source>
        <strain evidence="2 3">DSM 105136</strain>
    </source>
</reference>
<evidence type="ECO:0000313" key="3">
    <source>
        <dbReference type="Proteomes" id="UP000278006"/>
    </source>
</evidence>
<evidence type="ECO:0000313" key="2">
    <source>
        <dbReference type="EMBL" id="RMX08269.1"/>
    </source>
</evidence>
<sequence length="214" mass="24502">MTPNRNNLLRIAVIYDGSFFWRISNYYRFTHNKQSHLNLSALHDYLRHHIAAIETDSRVALCQITEAHFFRGRFSLKAVQATRDPLKQLETDRFQDQVLMWAGVVAHYQPMNEAANPPEEKGVDINLALETYDLVVHKGFDVVVLFTGAADFSPLVRKLQSVGTRVLVPAFDLPNYAKTSQRLLEEAAYSLPFSDLIDKAVDDKYEDLLDAVFR</sequence>
<dbReference type="InterPro" id="IPR047140">
    <property type="entry name" value="LabA"/>
</dbReference>
<gene>
    <name evidence="2" type="ORF">D8I35_03955</name>
</gene>
<accession>A0A3M6R068</accession>
<dbReference type="PANTHER" id="PTHR35458">
    <property type="entry name" value="SLR0755 PROTEIN"/>
    <property type="match status" value="1"/>
</dbReference>
<dbReference type="Gene3D" id="3.40.50.1010">
    <property type="entry name" value="5'-nuclease"/>
    <property type="match status" value="1"/>
</dbReference>
<feature type="domain" description="NYN" evidence="1">
    <location>
        <begin position="37"/>
        <end position="189"/>
    </location>
</feature>
<comment type="caution">
    <text evidence="2">The sequence shown here is derived from an EMBL/GenBank/DDBJ whole genome shotgun (WGS) entry which is preliminary data.</text>
</comment>
<name>A0A3M6R068_9BURK</name>
<dbReference type="GO" id="GO:0004540">
    <property type="term" value="F:RNA nuclease activity"/>
    <property type="evidence" value="ECO:0007669"/>
    <property type="project" value="InterPro"/>
</dbReference>
<dbReference type="Proteomes" id="UP000278006">
    <property type="component" value="Unassembled WGS sequence"/>
</dbReference>
<dbReference type="PANTHER" id="PTHR35458:SF8">
    <property type="entry name" value="SLR0650 PROTEIN"/>
    <property type="match status" value="1"/>
</dbReference>
<proteinExistence type="predicted"/>